<dbReference type="Proteomes" id="UP000001188">
    <property type="component" value="Chromosome"/>
</dbReference>
<evidence type="ECO:0000313" key="2">
    <source>
        <dbReference type="Proteomes" id="UP000001188"/>
    </source>
</evidence>
<dbReference type="KEGG" id="xca:xcc-b100_0094"/>
<sequence length="286" mass="31291">MTRCLRHADHTVACAYRMRSSSLHHVRKTHRTERPALTHLLRHSARRRVEQCRCFALAPSSPRALGDSPSLEVSMTKPFAPASARNRDPILSVLQRYFADRQHVLEIGAGTGQHAVHFAAAMPWLRWQASDHPDHLPGMRQWLDEAALPNTPPPVALQAVLTPAPGLAPAPPLPPVQAGTPAGYDAIYSANTLHIMGWPQVQALFAGLPAVMAPQAVLVIYGPFNRDGEFTSDSNRDFDAMLRARDAALGIRDAAEVDALAAQVGLQLVDDGDMPANNRCRVWQRA</sequence>
<name>B0RLJ5_XANCB</name>
<dbReference type="PANTHER" id="PTHR20974">
    <property type="entry name" value="UPF0585 PROTEIN CG18661"/>
    <property type="match status" value="1"/>
</dbReference>
<dbReference type="HOGENOM" id="CLU_067698_1_0_6"/>
<dbReference type="PANTHER" id="PTHR20974:SF0">
    <property type="entry name" value="UPF0585 PROTEIN CG18661"/>
    <property type="match status" value="1"/>
</dbReference>
<proteinExistence type="predicted"/>
<dbReference type="EMBL" id="AM920689">
    <property type="protein sequence ID" value="CAP49424.1"/>
    <property type="molecule type" value="Genomic_DNA"/>
</dbReference>
<evidence type="ECO:0000313" key="1">
    <source>
        <dbReference type="EMBL" id="CAP49424.1"/>
    </source>
</evidence>
<protein>
    <recommendedName>
        <fullName evidence="3">DUF938 domain-containing protein</fullName>
    </recommendedName>
</protein>
<gene>
    <name evidence="1" type="ORF">XCCB100_0094</name>
</gene>
<dbReference type="SUPFAM" id="SSF53335">
    <property type="entry name" value="S-adenosyl-L-methionine-dependent methyltransferases"/>
    <property type="match status" value="1"/>
</dbReference>
<dbReference type="InterPro" id="IPR029063">
    <property type="entry name" value="SAM-dependent_MTases_sf"/>
</dbReference>
<dbReference type="AlphaFoldDB" id="B0RLJ5"/>
<accession>B0RLJ5</accession>
<dbReference type="Pfam" id="PF06080">
    <property type="entry name" value="DUF938"/>
    <property type="match status" value="1"/>
</dbReference>
<dbReference type="InterPro" id="IPR010342">
    <property type="entry name" value="DUF938"/>
</dbReference>
<organism evidence="1 2">
    <name type="scientific">Xanthomonas campestris pv. campestris (strain B100)</name>
    <dbReference type="NCBI Taxonomy" id="509169"/>
    <lineage>
        <taxon>Bacteria</taxon>
        <taxon>Pseudomonadati</taxon>
        <taxon>Pseudomonadota</taxon>
        <taxon>Gammaproteobacteria</taxon>
        <taxon>Lysobacterales</taxon>
        <taxon>Lysobacteraceae</taxon>
        <taxon>Xanthomonas</taxon>
    </lineage>
</organism>
<reference evidence="1 2" key="1">
    <citation type="journal article" date="2008" name="J. Biotechnol.">
        <title>The genome of Xanthomonas campestris pv. campestris B100 and its use for the reconstruction of metabolic pathways involved in xanthan biosynthesis.</title>
        <authorList>
            <person name="Vorholter F.J."/>
            <person name="Schneiker S."/>
            <person name="Goesmann A."/>
            <person name="Krause L."/>
            <person name="Bekel T."/>
            <person name="Kaiser O."/>
            <person name="Linke B."/>
            <person name="Patschkowski T."/>
            <person name="Ruckert C."/>
            <person name="Schmid J."/>
            <person name="Sidhu V.K."/>
            <person name="Sieber V."/>
            <person name="Tauch A."/>
            <person name="Watt S.A."/>
            <person name="Weisshaar B."/>
            <person name="Becker A."/>
            <person name="Niehaus K."/>
            <person name="Puhler A."/>
        </authorList>
    </citation>
    <scope>NUCLEOTIDE SEQUENCE [LARGE SCALE GENOMIC DNA]</scope>
    <source>
        <strain evidence="1 2">B100</strain>
    </source>
</reference>
<dbReference type="Gene3D" id="3.40.50.150">
    <property type="entry name" value="Vaccinia Virus protein VP39"/>
    <property type="match status" value="1"/>
</dbReference>
<evidence type="ECO:0008006" key="3">
    <source>
        <dbReference type="Google" id="ProtNLM"/>
    </source>
</evidence>